<evidence type="ECO:0000256" key="12">
    <source>
        <dbReference type="ARBA" id="ARBA00022989"/>
    </source>
</evidence>
<reference evidence="21" key="1">
    <citation type="journal article" date="2016" name="Mol. Phylogenet. Evol.">
        <title>Back to solitude: Solving the phylogenetic position of the Diazonidae using molecular and developmental characters.</title>
        <authorList>
            <person name="Shenkar N."/>
            <person name="Koplovitz G."/>
            <person name="Dray L."/>
            <person name="Gissi C."/>
            <person name="Huchon D."/>
        </authorList>
    </citation>
    <scope>NUCLEOTIDE SEQUENCE</scope>
</reference>
<evidence type="ECO:0000313" key="21">
    <source>
        <dbReference type="EMBL" id="CUH72611.1"/>
    </source>
</evidence>
<evidence type="ECO:0000256" key="8">
    <source>
        <dbReference type="ARBA" id="ARBA00022792"/>
    </source>
</evidence>
<evidence type="ECO:0000256" key="15">
    <source>
        <dbReference type="ARBA" id="ARBA00023136"/>
    </source>
</evidence>
<keyword evidence="8 17" id="KW-0999">Mitochondrion inner membrane</keyword>
<dbReference type="InterPro" id="IPR011759">
    <property type="entry name" value="Cyt_c_oxidase_su2_TM_dom"/>
</dbReference>
<dbReference type="GO" id="GO:0005507">
    <property type="term" value="F:copper ion binding"/>
    <property type="evidence" value="ECO:0007669"/>
    <property type="project" value="InterPro"/>
</dbReference>
<geneLocation type="mitochondrion" evidence="21"/>
<evidence type="ECO:0000256" key="5">
    <source>
        <dbReference type="ARBA" id="ARBA00022660"/>
    </source>
</evidence>
<comment type="similarity">
    <text evidence="2 17">Belongs to the cytochrome c oxidase subunit 2 family.</text>
</comment>
<dbReference type="Pfam" id="PF00116">
    <property type="entry name" value="COX2"/>
    <property type="match status" value="1"/>
</dbReference>
<protein>
    <recommendedName>
        <fullName evidence="3 17">Cytochrome c oxidase subunit 2</fullName>
    </recommendedName>
</protein>
<dbReference type="CDD" id="cd13912">
    <property type="entry name" value="CcO_II_C"/>
    <property type="match status" value="1"/>
</dbReference>
<feature type="transmembrane region" description="Helical" evidence="18">
    <location>
        <begin position="21"/>
        <end position="44"/>
    </location>
</feature>
<dbReference type="SUPFAM" id="SSF49503">
    <property type="entry name" value="Cupredoxins"/>
    <property type="match status" value="1"/>
</dbReference>
<dbReference type="GO" id="GO:0042773">
    <property type="term" value="P:ATP synthesis coupled electron transport"/>
    <property type="evidence" value="ECO:0007669"/>
    <property type="project" value="TreeGrafter"/>
</dbReference>
<evidence type="ECO:0000256" key="1">
    <source>
        <dbReference type="ARBA" id="ARBA00004448"/>
    </source>
</evidence>
<dbReference type="PROSITE" id="PS50999">
    <property type="entry name" value="COX2_TM"/>
    <property type="match status" value="1"/>
</dbReference>
<evidence type="ECO:0000256" key="13">
    <source>
        <dbReference type="ARBA" id="ARBA00023008"/>
    </source>
</evidence>
<dbReference type="GO" id="GO:0005743">
    <property type="term" value="C:mitochondrial inner membrane"/>
    <property type="evidence" value="ECO:0007669"/>
    <property type="project" value="UniProtKB-SubCell"/>
</dbReference>
<dbReference type="PANTHER" id="PTHR22888:SF9">
    <property type="entry name" value="CYTOCHROME C OXIDASE SUBUNIT 2"/>
    <property type="match status" value="1"/>
</dbReference>
<dbReference type="PANTHER" id="PTHR22888">
    <property type="entry name" value="CYTOCHROME C OXIDASE, SUBUNIT II"/>
    <property type="match status" value="1"/>
</dbReference>
<keyword evidence="12 18" id="KW-1133">Transmembrane helix</keyword>
<keyword evidence="7 17" id="KW-0479">Metal-binding</keyword>
<keyword evidence="4 17" id="KW-0813">Transport</keyword>
<keyword evidence="6 17" id="KW-0812">Transmembrane</keyword>
<evidence type="ECO:0000256" key="11">
    <source>
        <dbReference type="ARBA" id="ARBA00022982"/>
    </source>
</evidence>
<keyword evidence="10" id="KW-1278">Translocase</keyword>
<comment type="catalytic activity">
    <reaction evidence="16">
        <text>4 Fe(II)-[cytochrome c] + O2 + 8 H(+)(in) = 4 Fe(III)-[cytochrome c] + 2 H2O + 4 H(+)(out)</text>
        <dbReference type="Rhea" id="RHEA:11436"/>
        <dbReference type="Rhea" id="RHEA-COMP:10350"/>
        <dbReference type="Rhea" id="RHEA-COMP:14399"/>
        <dbReference type="ChEBI" id="CHEBI:15377"/>
        <dbReference type="ChEBI" id="CHEBI:15378"/>
        <dbReference type="ChEBI" id="CHEBI:15379"/>
        <dbReference type="ChEBI" id="CHEBI:29033"/>
        <dbReference type="ChEBI" id="CHEBI:29034"/>
        <dbReference type="EC" id="7.1.1.9"/>
    </reaction>
    <physiologicalReaction direction="left-to-right" evidence="16">
        <dbReference type="Rhea" id="RHEA:11437"/>
    </physiologicalReaction>
</comment>
<dbReference type="Gene3D" id="2.60.40.420">
    <property type="entry name" value="Cupredoxins - blue copper proteins"/>
    <property type="match status" value="1"/>
</dbReference>
<evidence type="ECO:0000256" key="10">
    <source>
        <dbReference type="ARBA" id="ARBA00022967"/>
    </source>
</evidence>
<keyword evidence="15 17" id="KW-0472">Membrane</keyword>
<dbReference type="InterPro" id="IPR001505">
    <property type="entry name" value="Copper_CuA"/>
</dbReference>
<feature type="domain" description="Cytochrome oxidase subunit II copper A binding" evidence="19">
    <location>
        <begin position="93"/>
        <end position="225"/>
    </location>
</feature>
<organism evidence="21">
    <name type="scientific">Rhopalaea idoneta</name>
    <dbReference type="NCBI Taxonomy" id="1712670"/>
    <lineage>
        <taxon>Eukaryota</taxon>
        <taxon>Metazoa</taxon>
        <taxon>Chordata</taxon>
        <taxon>Tunicata</taxon>
        <taxon>Ascidiacea</taxon>
        <taxon>Aplousobranchia</taxon>
        <taxon>Diazonidae</taxon>
        <taxon>Rhopalaea</taxon>
    </lineage>
</organism>
<dbReference type="PRINTS" id="PR01166">
    <property type="entry name" value="CYCOXIDASEII"/>
</dbReference>
<name>A0A173QSX6_9ASCI</name>
<keyword evidence="13 17" id="KW-0186">Copper</keyword>
<dbReference type="SUPFAM" id="SSF81464">
    <property type="entry name" value="Cytochrome c oxidase subunit II-like, transmembrane region"/>
    <property type="match status" value="1"/>
</dbReference>
<evidence type="ECO:0000256" key="7">
    <source>
        <dbReference type="ARBA" id="ARBA00022723"/>
    </source>
</evidence>
<evidence type="ECO:0000256" key="9">
    <source>
        <dbReference type="ARBA" id="ARBA00022842"/>
    </source>
</evidence>
<evidence type="ECO:0000256" key="3">
    <source>
        <dbReference type="ARBA" id="ARBA00015946"/>
    </source>
</evidence>
<dbReference type="InterPro" id="IPR008972">
    <property type="entry name" value="Cupredoxin"/>
</dbReference>
<dbReference type="EMBL" id="LN877970">
    <property type="protein sequence ID" value="CUH72611.1"/>
    <property type="molecule type" value="Genomic_DNA"/>
</dbReference>
<dbReference type="AlphaFoldDB" id="A0A173QSX6"/>
<feature type="transmembrane region" description="Helical" evidence="18">
    <location>
        <begin position="64"/>
        <end position="88"/>
    </location>
</feature>
<dbReference type="InterPro" id="IPR002429">
    <property type="entry name" value="CcO_II-like_C"/>
</dbReference>
<accession>A0A173QSX6</accession>
<comment type="cofactor">
    <cofactor evidence="17">
        <name>Cu cation</name>
        <dbReference type="ChEBI" id="CHEBI:23378"/>
    </cofactor>
    <text evidence="17">Binds a copper A center.</text>
</comment>
<dbReference type="Gene3D" id="1.10.287.90">
    <property type="match status" value="1"/>
</dbReference>
<dbReference type="PROSITE" id="PS00078">
    <property type="entry name" value="COX2"/>
    <property type="match status" value="1"/>
</dbReference>
<keyword evidence="14 17" id="KW-0496">Mitochondrion</keyword>
<comment type="subcellular location">
    <subcellularLocation>
        <location evidence="1 17">Mitochondrion inner membrane</location>
        <topology evidence="1 17">Multi-pass membrane protein</topology>
    </subcellularLocation>
</comment>
<gene>
    <name evidence="21" type="primary">cox2</name>
</gene>
<dbReference type="PROSITE" id="PS50857">
    <property type="entry name" value="COX2_CUA"/>
    <property type="match status" value="1"/>
</dbReference>
<evidence type="ECO:0000256" key="14">
    <source>
        <dbReference type="ARBA" id="ARBA00023128"/>
    </source>
</evidence>
<dbReference type="Pfam" id="PF02790">
    <property type="entry name" value="COX2_TM"/>
    <property type="match status" value="1"/>
</dbReference>
<keyword evidence="5 17" id="KW-0679">Respiratory chain</keyword>
<evidence type="ECO:0000256" key="4">
    <source>
        <dbReference type="ARBA" id="ARBA00022448"/>
    </source>
</evidence>
<keyword evidence="11 17" id="KW-0249">Electron transport</keyword>
<evidence type="ECO:0000256" key="16">
    <source>
        <dbReference type="ARBA" id="ARBA00049512"/>
    </source>
</evidence>
<evidence type="ECO:0000256" key="2">
    <source>
        <dbReference type="ARBA" id="ARBA00007866"/>
    </source>
</evidence>
<dbReference type="InterPro" id="IPR036257">
    <property type="entry name" value="Cyt_c_oxidase_su2_TM_sf"/>
</dbReference>
<dbReference type="FunFam" id="2.60.40.420:FF:000001">
    <property type="entry name" value="Cytochrome c oxidase subunit 2"/>
    <property type="match status" value="1"/>
</dbReference>
<evidence type="ECO:0000256" key="17">
    <source>
        <dbReference type="RuleBase" id="RU000457"/>
    </source>
</evidence>
<evidence type="ECO:0000259" key="20">
    <source>
        <dbReference type="PROSITE" id="PS50999"/>
    </source>
</evidence>
<evidence type="ECO:0000256" key="18">
    <source>
        <dbReference type="SAM" id="Phobius"/>
    </source>
</evidence>
<dbReference type="InterPro" id="IPR034210">
    <property type="entry name" value="CcO_II_C"/>
</dbReference>
<dbReference type="InterPro" id="IPR045187">
    <property type="entry name" value="CcO_II"/>
</dbReference>
<keyword evidence="9" id="KW-0460">Magnesium</keyword>
<sequence length="225" mass="25653">MSLYSHIQLLDGGNMVSNCMILFHDYCLVLLLMILTYVCFMFYICYSGQSFVTYISGGSNFLEMVWTILPMFFLLSLGVPSFLMMYYVEGELKGDLTVKSIGHQWYWSYESSDFSDYQVDSYMLGLSDLSISSHRLMEVDNSLVLPYLTKVRMVVTSTDVLHAWALPSMCIKMDAVPGRLNTLNVFSMTPGSFYGQCSEICGINHSFMPIHVEFVDWANFLNSVL</sequence>
<evidence type="ECO:0000259" key="19">
    <source>
        <dbReference type="PROSITE" id="PS50857"/>
    </source>
</evidence>
<proteinExistence type="inferred from homology"/>
<dbReference type="GO" id="GO:0004129">
    <property type="term" value="F:cytochrome-c oxidase activity"/>
    <property type="evidence" value="ECO:0007669"/>
    <property type="project" value="UniProtKB-EC"/>
</dbReference>
<feature type="domain" description="Cytochrome oxidase subunit II transmembrane region profile" evidence="20">
    <location>
        <begin position="1"/>
        <end position="92"/>
    </location>
</feature>
<comment type="function">
    <text evidence="17">Component of the cytochrome c oxidase, the last enzyme in the mitochondrial electron transport chain which drives oxidative phosphorylation. The respiratory chain contains 3 multisubunit complexes succinate dehydrogenase (complex II, CII), ubiquinol-cytochrome c oxidoreductase (cytochrome b-c1 complex, complex III, CIII) and cytochrome c oxidase (complex IV, CIV), that cooperate to transfer electrons derived from NADH and succinate to molecular oxygen, creating an electrochemical gradient over the inner membrane that drives transmembrane transport and the ATP synthase. Cytochrome c oxidase is the component of the respiratory chain that catalyzes the reduction of oxygen to water. Electrons originating from reduced cytochrome c in the intermembrane space (IMS) are transferred via the dinuclear copper A center (CU(A)) of subunit 2 and heme A of subunit 1 to the active site in subunit 1, a binuclear center (BNC) formed by heme A3 and copper B (CU(B)). The BNC reduces molecular oxygen to 2 water molecules using 4 electrons from cytochrome c in the IMS and 4 protons from the mitochondrial matrix.</text>
</comment>
<evidence type="ECO:0000256" key="6">
    <source>
        <dbReference type="ARBA" id="ARBA00022692"/>
    </source>
</evidence>